<dbReference type="PANTHER" id="PTHR46551">
    <property type="entry name" value="SAP DOMAIN-CONTAINING RIBONUCLEOPROTEIN"/>
    <property type="match status" value="1"/>
</dbReference>
<proteinExistence type="inferred from homology"/>
<dbReference type="GeneID" id="28975429"/>
<dbReference type="InterPro" id="IPR052240">
    <property type="entry name" value="SAP_domain_ribonucleoprotein"/>
</dbReference>
<feature type="compositionally biased region" description="Polar residues" evidence="3">
    <location>
        <begin position="40"/>
        <end position="57"/>
    </location>
</feature>
<feature type="compositionally biased region" description="Basic and acidic residues" evidence="3">
    <location>
        <begin position="168"/>
        <end position="204"/>
    </location>
</feature>
<organism evidence="5 6">
    <name type="scientific">Rhodotorula graminis (strain WP1)</name>
    <dbReference type="NCBI Taxonomy" id="578459"/>
    <lineage>
        <taxon>Eukaryota</taxon>
        <taxon>Fungi</taxon>
        <taxon>Dikarya</taxon>
        <taxon>Basidiomycota</taxon>
        <taxon>Pucciniomycotina</taxon>
        <taxon>Microbotryomycetes</taxon>
        <taxon>Sporidiobolales</taxon>
        <taxon>Sporidiobolaceae</taxon>
        <taxon>Rhodotorula</taxon>
    </lineage>
</organism>
<gene>
    <name evidence="5" type="ORF">RHOBADRAFT_47427</name>
</gene>
<keyword evidence="1" id="KW-0597">Phosphoprotein</keyword>
<evidence type="ECO:0000256" key="1">
    <source>
        <dbReference type="ARBA" id="ARBA00022553"/>
    </source>
</evidence>
<dbReference type="GO" id="GO:0016973">
    <property type="term" value="P:poly(A)+ mRNA export from nucleus"/>
    <property type="evidence" value="ECO:0007669"/>
    <property type="project" value="TreeGrafter"/>
</dbReference>
<protein>
    <recommendedName>
        <fullName evidence="4">SAP domain-containing protein</fullName>
    </recommendedName>
</protein>
<evidence type="ECO:0000313" key="5">
    <source>
        <dbReference type="EMBL" id="KPV71723.1"/>
    </source>
</evidence>
<dbReference type="SUPFAM" id="SSF68906">
    <property type="entry name" value="SAP domain"/>
    <property type="match status" value="1"/>
</dbReference>
<dbReference type="InterPro" id="IPR036361">
    <property type="entry name" value="SAP_dom_sf"/>
</dbReference>
<dbReference type="SMART" id="SM00513">
    <property type="entry name" value="SAP"/>
    <property type="match status" value="1"/>
</dbReference>
<feature type="compositionally biased region" description="Low complexity" evidence="3">
    <location>
        <begin position="255"/>
        <end position="268"/>
    </location>
</feature>
<reference evidence="5 6" key="1">
    <citation type="journal article" date="2015" name="Front. Microbiol.">
        <title>Genome sequence of the plant growth promoting endophytic yeast Rhodotorula graminis WP1.</title>
        <authorList>
            <person name="Firrincieli A."/>
            <person name="Otillar R."/>
            <person name="Salamov A."/>
            <person name="Schmutz J."/>
            <person name="Khan Z."/>
            <person name="Redman R.S."/>
            <person name="Fleck N.D."/>
            <person name="Lindquist E."/>
            <person name="Grigoriev I.V."/>
            <person name="Doty S.L."/>
        </authorList>
    </citation>
    <scope>NUCLEOTIDE SEQUENCE [LARGE SCALE GENOMIC DNA]</scope>
    <source>
        <strain evidence="5 6">WP1</strain>
    </source>
</reference>
<dbReference type="PROSITE" id="PS50800">
    <property type="entry name" value="SAP"/>
    <property type="match status" value="1"/>
</dbReference>
<accession>A0A0P9EJ88</accession>
<dbReference type="Pfam" id="PF02037">
    <property type="entry name" value="SAP"/>
    <property type="match status" value="1"/>
</dbReference>
<evidence type="ECO:0000259" key="4">
    <source>
        <dbReference type="PROSITE" id="PS50800"/>
    </source>
</evidence>
<dbReference type="OMA" id="HEERYIE"/>
<evidence type="ECO:0000256" key="2">
    <source>
        <dbReference type="ARBA" id="ARBA00046328"/>
    </source>
</evidence>
<feature type="compositionally biased region" description="Basic and acidic residues" evidence="3">
    <location>
        <begin position="297"/>
        <end position="306"/>
    </location>
</feature>
<keyword evidence="6" id="KW-1185">Reference proteome</keyword>
<dbReference type="OrthoDB" id="2530435at2759"/>
<dbReference type="PANTHER" id="PTHR46551:SF1">
    <property type="entry name" value="SAP DOMAIN-CONTAINING RIBONUCLEOPROTEIN"/>
    <property type="match status" value="1"/>
</dbReference>
<feature type="compositionally biased region" description="Low complexity" evidence="3">
    <location>
        <begin position="62"/>
        <end position="106"/>
    </location>
</feature>
<comment type="similarity">
    <text evidence="2">Belongs to the SAP domain-containing ribonucleoprotein family.</text>
</comment>
<feature type="region of interest" description="Disordered" evidence="3">
    <location>
        <begin position="149"/>
        <end position="306"/>
    </location>
</feature>
<evidence type="ECO:0000256" key="3">
    <source>
        <dbReference type="SAM" id="MobiDB-lite"/>
    </source>
</evidence>
<feature type="compositionally biased region" description="Low complexity" evidence="3">
    <location>
        <begin position="154"/>
        <end position="167"/>
    </location>
</feature>
<feature type="region of interest" description="Disordered" evidence="3">
    <location>
        <begin position="40"/>
        <end position="137"/>
    </location>
</feature>
<sequence>MSHSEADLKALTVVKLKELLAARSLPVTGKKDELIARLLSNSDAPLTADSTGPTSATDEPDGTGLSGTAEASAAATGESERSAGQTGEALGQGAAADEAAAGGEAATDSATTNGDAAPAAPAPTAEEAAAAQAQVDADKVAAARLEEDKRAARAARFGNAAPSAEAAAPKEGDESVEAKKKRAERFGLEVDAGNKDVKGDDKLNKSLAALDAPLGSNKRQREPKKPLATYKTNPQGEKSVAGAAAETKGGKVDAKSAAAEPAAAVAADPELKKKLEEEEEKKRKRAARFGPPAAEEPQEKKAKVDA</sequence>
<dbReference type="GO" id="GO:0005634">
    <property type="term" value="C:nucleus"/>
    <property type="evidence" value="ECO:0007669"/>
    <property type="project" value="TreeGrafter"/>
</dbReference>
<dbReference type="AlphaFoldDB" id="A0A0P9EJ88"/>
<evidence type="ECO:0000313" key="6">
    <source>
        <dbReference type="Proteomes" id="UP000053890"/>
    </source>
</evidence>
<dbReference type="Proteomes" id="UP000053890">
    <property type="component" value="Unassembled WGS sequence"/>
</dbReference>
<dbReference type="Gene3D" id="1.10.720.30">
    <property type="entry name" value="SAP domain"/>
    <property type="match status" value="1"/>
</dbReference>
<feature type="domain" description="SAP" evidence="4">
    <location>
        <begin position="8"/>
        <end position="42"/>
    </location>
</feature>
<dbReference type="EMBL" id="KQ474091">
    <property type="protein sequence ID" value="KPV71723.1"/>
    <property type="molecule type" value="Genomic_DNA"/>
</dbReference>
<dbReference type="InterPro" id="IPR003034">
    <property type="entry name" value="SAP_dom"/>
</dbReference>
<dbReference type="RefSeq" id="XP_018267772.1">
    <property type="nucleotide sequence ID" value="XM_018414981.1"/>
</dbReference>
<feature type="compositionally biased region" description="Low complexity" evidence="3">
    <location>
        <begin position="115"/>
        <end position="135"/>
    </location>
</feature>
<name>A0A0P9EJ88_RHOGW</name>